<dbReference type="SUPFAM" id="SSF53335">
    <property type="entry name" value="S-adenosyl-L-methionine-dependent methyltransferases"/>
    <property type="match status" value="1"/>
</dbReference>
<evidence type="ECO:0000313" key="2">
    <source>
        <dbReference type="EMBL" id="GGF97029.1"/>
    </source>
</evidence>
<keyword evidence="3" id="KW-1185">Reference proteome</keyword>
<accession>A0A917CSQ7</accession>
<organism evidence="2 3">
    <name type="scientific">Rhodococcoides trifolii</name>
    <dbReference type="NCBI Taxonomy" id="908250"/>
    <lineage>
        <taxon>Bacteria</taxon>
        <taxon>Bacillati</taxon>
        <taxon>Actinomycetota</taxon>
        <taxon>Actinomycetes</taxon>
        <taxon>Mycobacteriales</taxon>
        <taxon>Nocardiaceae</taxon>
        <taxon>Rhodococcoides</taxon>
    </lineage>
</organism>
<evidence type="ECO:0000313" key="3">
    <source>
        <dbReference type="Proteomes" id="UP000654257"/>
    </source>
</evidence>
<name>A0A917CSQ7_9NOCA</name>
<feature type="domain" description="Methyltransferase type 11" evidence="1">
    <location>
        <begin position="131"/>
        <end position="223"/>
    </location>
</feature>
<dbReference type="EMBL" id="BMCU01000001">
    <property type="protein sequence ID" value="GGF97029.1"/>
    <property type="molecule type" value="Genomic_DNA"/>
</dbReference>
<dbReference type="GO" id="GO:0008757">
    <property type="term" value="F:S-adenosylmethionine-dependent methyltransferase activity"/>
    <property type="evidence" value="ECO:0007669"/>
    <property type="project" value="InterPro"/>
</dbReference>
<reference evidence="2" key="1">
    <citation type="journal article" date="2014" name="Int. J. Syst. Evol. Microbiol.">
        <title>Complete genome sequence of Corynebacterium casei LMG S-19264T (=DSM 44701T), isolated from a smear-ripened cheese.</title>
        <authorList>
            <consortium name="US DOE Joint Genome Institute (JGI-PGF)"/>
            <person name="Walter F."/>
            <person name="Albersmeier A."/>
            <person name="Kalinowski J."/>
            <person name="Ruckert C."/>
        </authorList>
    </citation>
    <scope>NUCLEOTIDE SEQUENCE</scope>
    <source>
        <strain evidence="2">CCM 7905</strain>
    </source>
</reference>
<proteinExistence type="predicted"/>
<reference evidence="2" key="2">
    <citation type="submission" date="2020-09" db="EMBL/GenBank/DDBJ databases">
        <authorList>
            <person name="Sun Q."/>
            <person name="Sedlacek I."/>
        </authorList>
    </citation>
    <scope>NUCLEOTIDE SEQUENCE</scope>
    <source>
        <strain evidence="2">CCM 7905</strain>
    </source>
</reference>
<dbReference type="InterPro" id="IPR013216">
    <property type="entry name" value="Methyltransf_11"/>
</dbReference>
<evidence type="ECO:0000259" key="1">
    <source>
        <dbReference type="Pfam" id="PF08241"/>
    </source>
</evidence>
<comment type="caution">
    <text evidence="2">The sequence shown here is derived from an EMBL/GenBank/DDBJ whole genome shotgun (WGS) entry which is preliminary data.</text>
</comment>
<dbReference type="InterPro" id="IPR029063">
    <property type="entry name" value="SAM-dependent_MTases_sf"/>
</dbReference>
<sequence>MTASVEEFDSLAPCLVPGRWTHLGVTVEHSDDEAELRVLRSESGLSVWHNLTPDDLSEALVGDVTEQVAQSGLGQSEFESVMVGLVLSTMDDPVQAWTTYYRNSLDELLDGTADFAPIHAKAEELIRGSVVDLGSCFGFFPLRLATHGRDVTATDIHSGTIRLLDAVLPHLGLTMNTLVCDGGDVPVPDGSSDTVTALHLLEHVDAELGDRIVQEALRVARDRVVIAVPFEDQAQACHGHVRTFDLESLAAVGARSGHPFEVFEHHGGWLVIEV</sequence>
<protein>
    <submittedName>
        <fullName evidence="2">SAM-dependent methyltransferase</fullName>
    </submittedName>
</protein>
<dbReference type="Proteomes" id="UP000654257">
    <property type="component" value="Unassembled WGS sequence"/>
</dbReference>
<dbReference type="Pfam" id="PF08241">
    <property type="entry name" value="Methyltransf_11"/>
    <property type="match status" value="1"/>
</dbReference>
<gene>
    <name evidence="2" type="ORF">GCM10007304_08770</name>
</gene>
<dbReference type="NCBIfam" id="NF041255">
    <property type="entry name" value="mycofact_MftM"/>
    <property type="match status" value="1"/>
</dbReference>
<keyword evidence="2" id="KW-0808">Transferase</keyword>
<dbReference type="Gene3D" id="3.40.50.150">
    <property type="entry name" value="Vaccinia Virus protein VP39"/>
    <property type="match status" value="1"/>
</dbReference>
<dbReference type="GO" id="GO:0032259">
    <property type="term" value="P:methylation"/>
    <property type="evidence" value="ECO:0007669"/>
    <property type="project" value="UniProtKB-KW"/>
</dbReference>
<keyword evidence="2" id="KW-0489">Methyltransferase</keyword>
<dbReference type="AlphaFoldDB" id="A0A917CSQ7"/>